<keyword evidence="2" id="KW-1133">Transmembrane helix</keyword>
<dbReference type="Pfam" id="PF24802">
    <property type="entry name" value="DUF7703"/>
    <property type="match status" value="1"/>
</dbReference>
<evidence type="ECO:0000313" key="4">
    <source>
        <dbReference type="EMBL" id="KAE8154442.1"/>
    </source>
</evidence>
<feature type="transmembrane region" description="Helical" evidence="2">
    <location>
        <begin position="86"/>
        <end position="108"/>
    </location>
</feature>
<evidence type="ECO:0000256" key="1">
    <source>
        <dbReference type="SAM" id="MobiDB-lite"/>
    </source>
</evidence>
<name>A0A5N6U763_ASPAV</name>
<keyword evidence="5" id="KW-1185">Reference proteome</keyword>
<reference evidence="4 5" key="1">
    <citation type="submission" date="2019-04" db="EMBL/GenBank/DDBJ databases">
        <title>Friends and foes A comparative genomics study of 23 Aspergillus species from section Flavi.</title>
        <authorList>
            <consortium name="DOE Joint Genome Institute"/>
            <person name="Kjaerbolling I."/>
            <person name="Vesth T."/>
            <person name="Frisvad J.C."/>
            <person name="Nybo J.L."/>
            <person name="Theobald S."/>
            <person name="Kildgaard S."/>
            <person name="Isbrandt T."/>
            <person name="Kuo A."/>
            <person name="Sato A."/>
            <person name="Lyhne E.K."/>
            <person name="Kogle M.E."/>
            <person name="Wiebenga A."/>
            <person name="Kun R.S."/>
            <person name="Lubbers R.J."/>
            <person name="Makela M.R."/>
            <person name="Barry K."/>
            <person name="Chovatia M."/>
            <person name="Clum A."/>
            <person name="Daum C."/>
            <person name="Haridas S."/>
            <person name="He G."/>
            <person name="LaButti K."/>
            <person name="Lipzen A."/>
            <person name="Mondo S."/>
            <person name="Riley R."/>
            <person name="Salamov A."/>
            <person name="Simmons B.A."/>
            <person name="Magnuson J.K."/>
            <person name="Henrissat B."/>
            <person name="Mortensen U.H."/>
            <person name="Larsen T.O."/>
            <person name="Devries R.P."/>
            <person name="Grigoriev I.V."/>
            <person name="Machida M."/>
            <person name="Baker S.E."/>
            <person name="Andersen M.R."/>
        </authorList>
    </citation>
    <scope>NUCLEOTIDE SEQUENCE [LARGE SCALE GENOMIC DNA]</scope>
    <source>
        <strain evidence="4 5">IBT 18842</strain>
    </source>
</reference>
<feature type="transmembrane region" description="Helical" evidence="2">
    <location>
        <begin position="120"/>
        <end position="147"/>
    </location>
</feature>
<feature type="compositionally biased region" description="Polar residues" evidence="1">
    <location>
        <begin position="269"/>
        <end position="293"/>
    </location>
</feature>
<dbReference type="PANTHER" id="PTHR37013">
    <property type="entry name" value="INTEGRAL MEMBRANE PROTEIN (AFU_ORTHOLOGUE AFUA_1G05950)-RELATED"/>
    <property type="match status" value="1"/>
</dbReference>
<accession>A0A5N6U763</accession>
<protein>
    <recommendedName>
        <fullName evidence="3">DUF7703 domain-containing protein</fullName>
    </recommendedName>
</protein>
<dbReference type="AlphaFoldDB" id="A0A5N6U763"/>
<feature type="transmembrane region" description="Helical" evidence="2">
    <location>
        <begin position="207"/>
        <end position="232"/>
    </location>
</feature>
<dbReference type="EMBL" id="ML742029">
    <property type="protein sequence ID" value="KAE8154442.1"/>
    <property type="molecule type" value="Genomic_DNA"/>
</dbReference>
<feature type="domain" description="DUF7703" evidence="3">
    <location>
        <begin position="19"/>
        <end position="260"/>
    </location>
</feature>
<organism evidence="4 5">
    <name type="scientific">Aspergillus avenaceus</name>
    <dbReference type="NCBI Taxonomy" id="36643"/>
    <lineage>
        <taxon>Eukaryota</taxon>
        <taxon>Fungi</taxon>
        <taxon>Dikarya</taxon>
        <taxon>Ascomycota</taxon>
        <taxon>Pezizomycotina</taxon>
        <taxon>Eurotiomycetes</taxon>
        <taxon>Eurotiomycetidae</taxon>
        <taxon>Eurotiales</taxon>
        <taxon>Aspergillaceae</taxon>
        <taxon>Aspergillus</taxon>
        <taxon>Aspergillus subgen. Circumdati</taxon>
    </lineage>
</organism>
<keyword evidence="2" id="KW-0812">Transmembrane</keyword>
<dbReference type="PANTHER" id="PTHR37013:SF7">
    <property type="entry name" value="INTEGRAL MEMBRANE PROTEIN"/>
    <property type="match status" value="1"/>
</dbReference>
<dbReference type="Proteomes" id="UP000325780">
    <property type="component" value="Unassembled WGS sequence"/>
</dbReference>
<feature type="region of interest" description="Disordered" evidence="1">
    <location>
        <begin position="260"/>
        <end position="293"/>
    </location>
</feature>
<dbReference type="OrthoDB" id="405906at2759"/>
<feature type="transmembrane region" description="Helical" evidence="2">
    <location>
        <begin position="55"/>
        <end position="80"/>
    </location>
</feature>
<keyword evidence="2" id="KW-0472">Membrane</keyword>
<evidence type="ECO:0000313" key="5">
    <source>
        <dbReference type="Proteomes" id="UP000325780"/>
    </source>
</evidence>
<sequence>MPFDPSPTDQLLESTEDGLSQVQKYIICAFAGIVWFNAGELVICCLTTFKRYRGLYFWSLFITSVSLIPMCLGYVFLLFYLGITRFFTVTLIIISWIAMVTGHSVVLWSRLHLVVQSTKVLRGTLIMIIVDAILFHTSVAVLMYGSIPEKDSTRANRFARGYNIVERAQLVAFCVQELILSFTYVWETVKLLRLRPGKHQHHILWQLLIINLVIIILDVAVVAVEFTGYYGMQVMVKPVAYSIKLKLEYAILGKLIKLAKGPSSDPEALSSSLETYTGPSGVSASGSNGVDLSTQEIQNPFSSAPMSQSRLHPEPS</sequence>
<evidence type="ECO:0000256" key="2">
    <source>
        <dbReference type="SAM" id="Phobius"/>
    </source>
</evidence>
<feature type="transmembrane region" description="Helical" evidence="2">
    <location>
        <begin position="22"/>
        <end position="43"/>
    </location>
</feature>
<proteinExistence type="predicted"/>
<gene>
    <name evidence="4" type="ORF">BDV25DRAFT_172092</name>
</gene>
<dbReference type="InterPro" id="IPR056120">
    <property type="entry name" value="DUF7703"/>
</dbReference>
<evidence type="ECO:0000259" key="3">
    <source>
        <dbReference type="Pfam" id="PF24802"/>
    </source>
</evidence>